<dbReference type="PROSITE" id="PS00409">
    <property type="entry name" value="PROKAR_NTER_METHYL"/>
    <property type="match status" value="1"/>
</dbReference>
<dbReference type="Gene3D" id="3.30.700.10">
    <property type="entry name" value="Glycoprotein, Type 4 Pilin"/>
    <property type="match status" value="1"/>
</dbReference>
<keyword evidence="1" id="KW-1133">Transmembrane helix</keyword>
<dbReference type="SUPFAM" id="SSF54523">
    <property type="entry name" value="Pili subunits"/>
    <property type="match status" value="1"/>
</dbReference>
<dbReference type="NCBIfam" id="TIGR02532">
    <property type="entry name" value="IV_pilin_GFxxxE"/>
    <property type="match status" value="1"/>
</dbReference>
<dbReference type="Pfam" id="PF07963">
    <property type="entry name" value="N_methyl"/>
    <property type="match status" value="1"/>
</dbReference>
<accession>A0ABX1TLG6</accession>
<dbReference type="Pfam" id="PF16732">
    <property type="entry name" value="ComP_DUS"/>
    <property type="match status" value="1"/>
</dbReference>
<evidence type="ECO:0000313" key="3">
    <source>
        <dbReference type="Proteomes" id="UP000760480"/>
    </source>
</evidence>
<dbReference type="RefSeq" id="WP_169249527.1">
    <property type="nucleotide sequence ID" value="NZ_SPMZ01000042.1"/>
</dbReference>
<sequence>MSKYHGKGFTLIELMIVVAVIAILAAIAYPSYQDSVRKSRRADAKGVLQEASQWMERFYTENNRYDQNRAGTVVTDATQFLGSGLVESPKEGGAKYYDITLSAVAQNSYTLQAAPKGAQSGDPCGTLTLTDTGVKNVTGGSYTKDRCW</sequence>
<feature type="transmembrane region" description="Helical" evidence="1">
    <location>
        <begin position="12"/>
        <end position="32"/>
    </location>
</feature>
<comment type="caution">
    <text evidence="2">The sequence shown here is derived from an EMBL/GenBank/DDBJ whole genome shotgun (WGS) entry which is preliminary data.</text>
</comment>
<dbReference type="InterPro" id="IPR045584">
    <property type="entry name" value="Pilin-like"/>
</dbReference>
<gene>
    <name evidence="2" type="ORF">E4P82_14285</name>
</gene>
<keyword evidence="1" id="KW-0472">Membrane</keyword>
<keyword evidence="3" id="KW-1185">Reference proteome</keyword>
<dbReference type="InterPro" id="IPR012902">
    <property type="entry name" value="N_methyl_site"/>
</dbReference>
<organism evidence="2 3">
    <name type="scientific">Candidatus Competibacter phosphatis</name>
    <dbReference type="NCBI Taxonomy" id="221280"/>
    <lineage>
        <taxon>Bacteria</taxon>
        <taxon>Pseudomonadati</taxon>
        <taxon>Pseudomonadota</taxon>
        <taxon>Gammaproteobacteria</taxon>
        <taxon>Candidatus Competibacteraceae</taxon>
        <taxon>Candidatus Competibacter</taxon>
    </lineage>
</organism>
<dbReference type="InterPro" id="IPR031982">
    <property type="entry name" value="PilE-like"/>
</dbReference>
<dbReference type="PANTHER" id="PTHR30093">
    <property type="entry name" value="GENERAL SECRETION PATHWAY PROTEIN G"/>
    <property type="match status" value="1"/>
</dbReference>
<keyword evidence="1" id="KW-0812">Transmembrane</keyword>
<proteinExistence type="predicted"/>
<evidence type="ECO:0000313" key="2">
    <source>
        <dbReference type="EMBL" id="NMQ20262.1"/>
    </source>
</evidence>
<protein>
    <submittedName>
        <fullName evidence="2">Prepilin-type N-terminal cleavage/methylation domain-containing protein</fullName>
    </submittedName>
</protein>
<evidence type="ECO:0000256" key="1">
    <source>
        <dbReference type="SAM" id="Phobius"/>
    </source>
</evidence>
<dbReference type="PANTHER" id="PTHR30093:SF47">
    <property type="entry name" value="TYPE IV PILUS NON-CORE MINOR PILIN PILE"/>
    <property type="match status" value="1"/>
</dbReference>
<dbReference type="Proteomes" id="UP000760480">
    <property type="component" value="Unassembled WGS sequence"/>
</dbReference>
<reference evidence="2 3" key="1">
    <citation type="submission" date="2019-03" db="EMBL/GenBank/DDBJ databases">
        <title>Metabolic reconstructions from genomes of highly enriched 'Candidatus Accumulibacter' and 'Candidatus Competibacter' bioreactor populations.</title>
        <authorList>
            <person name="Annavajhala M.K."/>
            <person name="Welles L."/>
            <person name="Abbas B."/>
            <person name="Sorokin D."/>
            <person name="Park H."/>
            <person name="Van Loosdrecht M."/>
            <person name="Chandran K."/>
        </authorList>
    </citation>
    <scope>NUCLEOTIDE SEQUENCE [LARGE SCALE GENOMIC DNA]</scope>
    <source>
        <strain evidence="2 3">SBR_G</strain>
    </source>
</reference>
<dbReference type="EMBL" id="SPMZ01000042">
    <property type="protein sequence ID" value="NMQ20262.1"/>
    <property type="molecule type" value="Genomic_DNA"/>
</dbReference>
<name>A0ABX1TLG6_9GAMM</name>